<evidence type="ECO:0000256" key="3">
    <source>
        <dbReference type="ARBA" id="ARBA00022777"/>
    </source>
</evidence>
<evidence type="ECO:0000256" key="5">
    <source>
        <dbReference type="SAM" id="Phobius"/>
    </source>
</evidence>
<dbReference type="Proteomes" id="UP000076738">
    <property type="component" value="Unassembled WGS sequence"/>
</dbReference>
<name>A0A167GEN0_CALVF</name>
<keyword evidence="5" id="KW-1133">Transmembrane helix</keyword>
<evidence type="ECO:0000256" key="2">
    <source>
        <dbReference type="ARBA" id="ARBA00022741"/>
    </source>
</evidence>
<dbReference type="EMBL" id="KV417341">
    <property type="protein sequence ID" value="KZO90476.1"/>
    <property type="molecule type" value="Genomic_DNA"/>
</dbReference>
<feature type="domain" description="Protein kinase" evidence="6">
    <location>
        <begin position="1"/>
        <end position="327"/>
    </location>
</feature>
<dbReference type="SUPFAM" id="SSF56112">
    <property type="entry name" value="Protein kinase-like (PK-like)"/>
    <property type="match status" value="1"/>
</dbReference>
<dbReference type="GO" id="GO:0004674">
    <property type="term" value="F:protein serine/threonine kinase activity"/>
    <property type="evidence" value="ECO:0007669"/>
    <property type="project" value="TreeGrafter"/>
</dbReference>
<dbReference type="Pfam" id="PF00069">
    <property type="entry name" value="Pkinase"/>
    <property type="match status" value="1"/>
</dbReference>
<keyword evidence="3" id="KW-0418">Kinase</keyword>
<evidence type="ECO:0000259" key="6">
    <source>
        <dbReference type="PROSITE" id="PS50011"/>
    </source>
</evidence>
<evidence type="ECO:0000256" key="1">
    <source>
        <dbReference type="ARBA" id="ARBA00022679"/>
    </source>
</evidence>
<keyword evidence="1" id="KW-0808">Transferase</keyword>
<keyword evidence="8" id="KW-1185">Reference proteome</keyword>
<evidence type="ECO:0000313" key="7">
    <source>
        <dbReference type="EMBL" id="KZO90476.1"/>
    </source>
</evidence>
<dbReference type="STRING" id="1330018.A0A167GEN0"/>
<keyword evidence="2" id="KW-0547">Nucleotide-binding</keyword>
<dbReference type="AlphaFoldDB" id="A0A167GEN0"/>
<feature type="transmembrane region" description="Helical" evidence="5">
    <location>
        <begin position="325"/>
        <end position="343"/>
    </location>
</feature>
<keyword evidence="4" id="KW-0067">ATP-binding</keyword>
<sequence length="348" mass="39375">MRPTSVHELKRTDISLSHHWWEQIRPALHKEQYDLFIVVGDTSGKPSLGEERIDDPTCCRIDPYPPRRYMDIMTSRGRPVQQIDTGRWMWIEAVMFGSDSDDEGRQFLNVLEELSRLRHGGDSRNHCLAPEHFLRCETPNGELVMFAVFPALDPAYPLTWDTVDNAYKACAQLAETVAYLHEQGLSHRDIRSDNILANLNGVNHGPWDPNSDLYLIDWEYASALPLETGPPCSDYYAPCGPEVNQREPHNPQLADVWQLGLVFQEGLSTLSCPPEEYLGLLALCKDMTRDDPGRRPTAQQVANTIRSLQACPAQRGQFTSSQNQSFMSAVLAVVAVVLLCICVERWCH</sequence>
<reference evidence="7 8" key="1">
    <citation type="journal article" date="2016" name="Mol. Biol. Evol.">
        <title>Comparative Genomics of Early-Diverging Mushroom-Forming Fungi Provides Insights into the Origins of Lignocellulose Decay Capabilities.</title>
        <authorList>
            <person name="Nagy L.G."/>
            <person name="Riley R."/>
            <person name="Tritt A."/>
            <person name="Adam C."/>
            <person name="Daum C."/>
            <person name="Floudas D."/>
            <person name="Sun H."/>
            <person name="Yadav J.S."/>
            <person name="Pangilinan J."/>
            <person name="Larsson K.H."/>
            <person name="Matsuura K."/>
            <person name="Barry K."/>
            <person name="Labutti K."/>
            <person name="Kuo R."/>
            <person name="Ohm R.A."/>
            <person name="Bhattacharya S.S."/>
            <person name="Shirouzu T."/>
            <person name="Yoshinaga Y."/>
            <person name="Martin F.M."/>
            <person name="Grigoriev I.V."/>
            <person name="Hibbett D.S."/>
        </authorList>
    </citation>
    <scope>NUCLEOTIDE SEQUENCE [LARGE SCALE GENOMIC DNA]</scope>
    <source>
        <strain evidence="7 8">TUFC12733</strain>
    </source>
</reference>
<dbReference type="GO" id="GO:0005524">
    <property type="term" value="F:ATP binding"/>
    <property type="evidence" value="ECO:0007669"/>
    <property type="project" value="UniProtKB-KW"/>
</dbReference>
<dbReference type="PROSITE" id="PS50011">
    <property type="entry name" value="PROTEIN_KINASE_DOM"/>
    <property type="match status" value="1"/>
</dbReference>
<dbReference type="PANTHER" id="PTHR43289">
    <property type="entry name" value="MITOGEN-ACTIVATED PROTEIN KINASE KINASE KINASE 20-RELATED"/>
    <property type="match status" value="1"/>
</dbReference>
<dbReference type="Gene3D" id="1.10.510.10">
    <property type="entry name" value="Transferase(Phosphotransferase) domain 1"/>
    <property type="match status" value="1"/>
</dbReference>
<dbReference type="OrthoDB" id="4062651at2759"/>
<accession>A0A167GEN0</accession>
<keyword evidence="5" id="KW-0812">Transmembrane</keyword>
<protein>
    <recommendedName>
        <fullName evidence="6">Protein kinase domain-containing protein</fullName>
    </recommendedName>
</protein>
<evidence type="ECO:0000256" key="4">
    <source>
        <dbReference type="ARBA" id="ARBA00022840"/>
    </source>
</evidence>
<proteinExistence type="predicted"/>
<keyword evidence="5" id="KW-0472">Membrane</keyword>
<dbReference type="PANTHER" id="PTHR43289:SF6">
    <property type="entry name" value="SERINE_THREONINE-PROTEIN KINASE NEKL-3"/>
    <property type="match status" value="1"/>
</dbReference>
<gene>
    <name evidence="7" type="ORF">CALVIDRAFT_542673</name>
</gene>
<dbReference type="InterPro" id="IPR011009">
    <property type="entry name" value="Kinase-like_dom_sf"/>
</dbReference>
<dbReference type="SMART" id="SM00220">
    <property type="entry name" value="S_TKc"/>
    <property type="match status" value="1"/>
</dbReference>
<organism evidence="7 8">
    <name type="scientific">Calocera viscosa (strain TUFC12733)</name>
    <dbReference type="NCBI Taxonomy" id="1330018"/>
    <lineage>
        <taxon>Eukaryota</taxon>
        <taxon>Fungi</taxon>
        <taxon>Dikarya</taxon>
        <taxon>Basidiomycota</taxon>
        <taxon>Agaricomycotina</taxon>
        <taxon>Dacrymycetes</taxon>
        <taxon>Dacrymycetales</taxon>
        <taxon>Dacrymycetaceae</taxon>
        <taxon>Calocera</taxon>
    </lineage>
</organism>
<dbReference type="InterPro" id="IPR000719">
    <property type="entry name" value="Prot_kinase_dom"/>
</dbReference>
<evidence type="ECO:0000313" key="8">
    <source>
        <dbReference type="Proteomes" id="UP000076738"/>
    </source>
</evidence>